<dbReference type="InterPro" id="IPR041698">
    <property type="entry name" value="Methyltransf_25"/>
</dbReference>
<proteinExistence type="predicted"/>
<evidence type="ECO:0000256" key="1">
    <source>
        <dbReference type="ARBA" id="ARBA00022603"/>
    </source>
</evidence>
<dbReference type="Pfam" id="PF13649">
    <property type="entry name" value="Methyltransf_25"/>
    <property type="match status" value="1"/>
</dbReference>
<dbReference type="SUPFAM" id="SSF53335">
    <property type="entry name" value="S-adenosyl-L-methionine-dependent methyltransferases"/>
    <property type="match status" value="1"/>
</dbReference>
<dbReference type="GO" id="GO:0008168">
    <property type="term" value="F:methyltransferase activity"/>
    <property type="evidence" value="ECO:0007669"/>
    <property type="project" value="UniProtKB-KW"/>
</dbReference>
<organism evidence="4 5">
    <name type="scientific">Desulfuromusa kysingii</name>
    <dbReference type="NCBI Taxonomy" id="37625"/>
    <lineage>
        <taxon>Bacteria</taxon>
        <taxon>Pseudomonadati</taxon>
        <taxon>Thermodesulfobacteriota</taxon>
        <taxon>Desulfuromonadia</taxon>
        <taxon>Desulfuromonadales</taxon>
        <taxon>Geopsychrobacteraceae</taxon>
        <taxon>Desulfuromusa</taxon>
    </lineage>
</organism>
<evidence type="ECO:0000313" key="5">
    <source>
        <dbReference type="Proteomes" id="UP000199409"/>
    </source>
</evidence>
<evidence type="ECO:0000313" key="4">
    <source>
        <dbReference type="EMBL" id="SEA49246.1"/>
    </source>
</evidence>
<keyword evidence="5" id="KW-1185">Reference proteome</keyword>
<name>A0A1H4BMB1_9BACT</name>
<dbReference type="CDD" id="cd02440">
    <property type="entry name" value="AdoMet_MTases"/>
    <property type="match status" value="1"/>
</dbReference>
<evidence type="ECO:0000256" key="2">
    <source>
        <dbReference type="ARBA" id="ARBA00022679"/>
    </source>
</evidence>
<keyword evidence="2 4" id="KW-0808">Transferase</keyword>
<dbReference type="GO" id="GO:0032259">
    <property type="term" value="P:methylation"/>
    <property type="evidence" value="ECO:0007669"/>
    <property type="project" value="UniProtKB-KW"/>
</dbReference>
<dbReference type="PANTHER" id="PTHR43861">
    <property type="entry name" value="TRANS-ACONITATE 2-METHYLTRANSFERASE-RELATED"/>
    <property type="match status" value="1"/>
</dbReference>
<dbReference type="Gene3D" id="3.40.50.150">
    <property type="entry name" value="Vaccinia Virus protein VP39"/>
    <property type="match status" value="1"/>
</dbReference>
<sequence length="209" mass="23967">MDKTAITINSYNESAECFAAKFMDFAPYKNKILHFQENYASHAKSLIDLGCGPGNVSKIFFDQNPSYEITGFDLSEEMVNQAKQNVPNGQFYVGDLRSIDLQETYDIAIASFCIVHLSNKETEKFIQNISKIINHNGYLYLSFMEGNKTQYEATCFSEKEIYFNYFKRAVIIKLLEKAGFEIKEISEQNYKEDSGETTKDLFVFAQKAT</sequence>
<dbReference type="EMBL" id="FNQN01000006">
    <property type="protein sequence ID" value="SEA49246.1"/>
    <property type="molecule type" value="Genomic_DNA"/>
</dbReference>
<dbReference type="InterPro" id="IPR029063">
    <property type="entry name" value="SAM-dependent_MTases_sf"/>
</dbReference>
<dbReference type="AlphaFoldDB" id="A0A1H4BMB1"/>
<evidence type="ECO:0000259" key="3">
    <source>
        <dbReference type="Pfam" id="PF13649"/>
    </source>
</evidence>
<keyword evidence="1 4" id="KW-0489">Methyltransferase</keyword>
<accession>A0A1H4BMB1</accession>
<dbReference type="PANTHER" id="PTHR43861:SF1">
    <property type="entry name" value="TRANS-ACONITATE 2-METHYLTRANSFERASE"/>
    <property type="match status" value="1"/>
</dbReference>
<protein>
    <submittedName>
        <fullName evidence="4">Methyltransferase domain-containing protein</fullName>
    </submittedName>
</protein>
<reference evidence="4 5" key="1">
    <citation type="submission" date="2016-10" db="EMBL/GenBank/DDBJ databases">
        <authorList>
            <person name="de Groot N.N."/>
        </authorList>
    </citation>
    <scope>NUCLEOTIDE SEQUENCE [LARGE SCALE GENOMIC DNA]</scope>
    <source>
        <strain evidence="4 5">DSM 7343</strain>
    </source>
</reference>
<dbReference type="Proteomes" id="UP000199409">
    <property type="component" value="Unassembled WGS sequence"/>
</dbReference>
<feature type="domain" description="Methyltransferase" evidence="3">
    <location>
        <begin position="47"/>
        <end position="137"/>
    </location>
</feature>
<dbReference type="OrthoDB" id="9808140at2"/>
<dbReference type="STRING" id="37625.SAMN05660420_02280"/>
<gene>
    <name evidence="4" type="ORF">SAMN05660420_02280</name>
</gene>
<dbReference type="RefSeq" id="WP_092348403.1">
    <property type="nucleotide sequence ID" value="NZ_FNQN01000006.1"/>
</dbReference>